<feature type="transmembrane region" description="Helical" evidence="9">
    <location>
        <begin position="108"/>
        <end position="128"/>
    </location>
</feature>
<dbReference type="PANTHER" id="PTHR10791">
    <property type="entry name" value="RAG1-ACTIVATING PROTEIN 1"/>
    <property type="match status" value="1"/>
</dbReference>
<comment type="similarity">
    <text evidence="2 9">Belongs to the SWEET sugar transporter family.</text>
</comment>
<dbReference type="PANTHER" id="PTHR10791:SF131">
    <property type="entry name" value="BIDIRECTIONAL SUGAR TRANSPORTER SWEET"/>
    <property type="match status" value="1"/>
</dbReference>
<dbReference type="GO" id="GO:0051119">
    <property type="term" value="F:sugar transmembrane transporter activity"/>
    <property type="evidence" value="ECO:0007669"/>
    <property type="project" value="InterPro"/>
</dbReference>
<dbReference type="FunFam" id="1.20.1280.290:FF:000002">
    <property type="entry name" value="Bidirectional sugar transporter SWEET"/>
    <property type="match status" value="1"/>
</dbReference>
<evidence type="ECO:0000256" key="9">
    <source>
        <dbReference type="RuleBase" id="RU910715"/>
    </source>
</evidence>
<keyword evidence="5 9" id="KW-0812">Transmembrane</keyword>
<comment type="function">
    <text evidence="9">Mediates both low-affinity uptake and efflux of sugar across the membrane.</text>
</comment>
<name>A0A219UYQ5_MANES</name>
<sequence>MASSTSSSMDGIIIFLGLLGNITTGLVYLAPIKTFWRIVMNRSTEEFESDPYVWKLINAYFWVYYGVLKPHSVLVATVNGFGAVLELIFVTLFLIFAPPRMRAKTAILFGFLDVVFPAGTVLITQLFLKRKAQIDVAGFFCVCFSMAAYGSPLSAMKTVVTTKSVEYMPFLLSFFLFINGGVWTLYAVITRDWFIGLPNGTGFVLGTAQLILYAIYYKRPQQLKKSSDNLEDGWERQPLIPESDQATPKA</sequence>
<feature type="transmembrane region" description="Helical" evidence="9">
    <location>
        <begin position="134"/>
        <end position="155"/>
    </location>
</feature>
<dbReference type="GO" id="GO:0016020">
    <property type="term" value="C:membrane"/>
    <property type="evidence" value="ECO:0007669"/>
    <property type="project" value="InterPro"/>
</dbReference>
<dbReference type="InterPro" id="IPR047664">
    <property type="entry name" value="SWEET"/>
</dbReference>
<evidence type="ECO:0000256" key="7">
    <source>
        <dbReference type="ARBA" id="ARBA00022989"/>
    </source>
</evidence>
<evidence type="ECO:0000256" key="8">
    <source>
        <dbReference type="ARBA" id="ARBA00023136"/>
    </source>
</evidence>
<evidence type="ECO:0000256" key="3">
    <source>
        <dbReference type="ARBA" id="ARBA00022448"/>
    </source>
</evidence>
<dbReference type="AlphaFoldDB" id="A0A219UYQ5"/>
<accession>A0A219UYQ5</accession>
<feature type="region of interest" description="Disordered" evidence="10">
    <location>
        <begin position="228"/>
        <end position="250"/>
    </location>
</feature>
<feature type="transmembrane region" description="Helical" evidence="9">
    <location>
        <begin position="167"/>
        <end position="189"/>
    </location>
</feature>
<dbReference type="InterPro" id="IPR004316">
    <property type="entry name" value="SWEET_rpt"/>
</dbReference>
<evidence type="ECO:0000256" key="1">
    <source>
        <dbReference type="ARBA" id="ARBA00004127"/>
    </source>
</evidence>
<gene>
    <name evidence="11" type="primary">SWEET16</name>
</gene>
<keyword evidence="3 9" id="KW-0813">Transport</keyword>
<evidence type="ECO:0000256" key="5">
    <source>
        <dbReference type="ARBA" id="ARBA00022692"/>
    </source>
</evidence>
<keyword evidence="6" id="KW-0677">Repeat</keyword>
<feature type="transmembrane region" description="Helical" evidence="9">
    <location>
        <begin position="74"/>
        <end position="96"/>
    </location>
</feature>
<evidence type="ECO:0000256" key="4">
    <source>
        <dbReference type="ARBA" id="ARBA00022597"/>
    </source>
</evidence>
<dbReference type="GO" id="GO:0012505">
    <property type="term" value="C:endomembrane system"/>
    <property type="evidence" value="ECO:0007669"/>
    <property type="project" value="UniProtKB-SubCell"/>
</dbReference>
<keyword evidence="7 9" id="KW-1133">Transmembrane helix</keyword>
<dbReference type="Pfam" id="PF03083">
    <property type="entry name" value="MtN3_slv"/>
    <property type="match status" value="2"/>
</dbReference>
<dbReference type="FunFam" id="1.20.1280.290:FF:000001">
    <property type="entry name" value="Bidirectional sugar transporter SWEET"/>
    <property type="match status" value="1"/>
</dbReference>
<evidence type="ECO:0000256" key="2">
    <source>
        <dbReference type="ARBA" id="ARBA00007809"/>
    </source>
</evidence>
<protein>
    <recommendedName>
        <fullName evidence="9">Bidirectional sugar transporter SWEET</fullName>
    </recommendedName>
</protein>
<organism evidence="11">
    <name type="scientific">Manihot esculenta</name>
    <name type="common">Cassava</name>
    <name type="synonym">Jatropha manihot</name>
    <dbReference type="NCBI Taxonomy" id="3983"/>
    <lineage>
        <taxon>Eukaryota</taxon>
        <taxon>Viridiplantae</taxon>
        <taxon>Streptophyta</taxon>
        <taxon>Embryophyta</taxon>
        <taxon>Tracheophyta</taxon>
        <taxon>Spermatophyta</taxon>
        <taxon>Magnoliopsida</taxon>
        <taxon>eudicotyledons</taxon>
        <taxon>Gunneridae</taxon>
        <taxon>Pentapetalae</taxon>
        <taxon>rosids</taxon>
        <taxon>fabids</taxon>
        <taxon>Malpighiales</taxon>
        <taxon>Euphorbiaceae</taxon>
        <taxon>Crotonoideae</taxon>
        <taxon>Manihoteae</taxon>
        <taxon>Manihot</taxon>
    </lineage>
</organism>
<keyword evidence="4 9" id="KW-0762">Sugar transport</keyword>
<dbReference type="GO" id="GO:0051260">
    <property type="term" value="P:protein homooligomerization"/>
    <property type="evidence" value="ECO:0007669"/>
    <property type="project" value="UniProtKB-ARBA"/>
</dbReference>
<dbReference type="EMBL" id="KT876463">
    <property type="protein sequence ID" value="ANZ54947.1"/>
    <property type="molecule type" value="mRNA"/>
</dbReference>
<keyword evidence="8 9" id="KW-0472">Membrane</keyword>
<evidence type="ECO:0000313" key="11">
    <source>
        <dbReference type="EMBL" id="ANZ54947.1"/>
    </source>
</evidence>
<evidence type="ECO:0000256" key="10">
    <source>
        <dbReference type="SAM" id="MobiDB-lite"/>
    </source>
</evidence>
<comment type="caution">
    <text evidence="9">Lacks conserved residue(s) required for the propagation of feature annotation.</text>
</comment>
<dbReference type="Gene3D" id="1.20.1280.290">
    <property type="match status" value="2"/>
</dbReference>
<reference evidence="11" key="1">
    <citation type="submission" date="2015-10" db="EMBL/GenBank/DDBJ databases">
        <title>SWEET gene family in cassava.</title>
        <authorList>
            <person name="Hu M."/>
            <person name="Wang W."/>
        </authorList>
    </citation>
    <scope>NUCLEOTIDE SEQUENCE</scope>
</reference>
<proteinExistence type="evidence at transcript level"/>
<comment type="subcellular location">
    <subcellularLocation>
        <location evidence="1">Endomembrane system</location>
        <topology evidence="1">Multi-pass membrane protein</topology>
    </subcellularLocation>
</comment>
<evidence type="ECO:0000256" key="6">
    <source>
        <dbReference type="ARBA" id="ARBA00022737"/>
    </source>
</evidence>
<feature type="transmembrane region" description="Helical" evidence="9">
    <location>
        <begin position="12"/>
        <end position="31"/>
    </location>
</feature>
<feature type="transmembrane region" description="Helical" evidence="9">
    <location>
        <begin position="195"/>
        <end position="216"/>
    </location>
</feature>